<reference evidence="1 2" key="1">
    <citation type="journal article" date="2017" name="Int. J. Syst. Evol. Microbiol.">
        <title>Rhodosalinus sediminis gen. nov., sp. nov., isolated from marine saltern.</title>
        <authorList>
            <person name="Guo L.Y."/>
            <person name="Ling S.K."/>
            <person name="Li C.M."/>
            <person name="Chen G.J."/>
            <person name="Du Z.J."/>
        </authorList>
    </citation>
    <scope>NUCLEOTIDE SEQUENCE [LARGE SCALE GENOMIC DNA]</scope>
    <source>
        <strain evidence="1 2">WDN1C137</strain>
    </source>
</reference>
<gene>
    <name evidence="1" type="ORF">DRV84_01855</name>
</gene>
<dbReference type="Proteomes" id="UP000257131">
    <property type="component" value="Unassembled WGS sequence"/>
</dbReference>
<dbReference type="AlphaFoldDB" id="A0A3D9BZM8"/>
<keyword evidence="2" id="KW-1185">Reference proteome</keyword>
<comment type="caution">
    <text evidence="1">The sequence shown here is derived from an EMBL/GenBank/DDBJ whole genome shotgun (WGS) entry which is preliminary data.</text>
</comment>
<evidence type="ECO:0008006" key="3">
    <source>
        <dbReference type="Google" id="ProtNLM"/>
    </source>
</evidence>
<dbReference type="SUPFAM" id="SSF52540">
    <property type="entry name" value="P-loop containing nucleoside triphosphate hydrolases"/>
    <property type="match status" value="1"/>
</dbReference>
<sequence length="568" mass="63967">MAEHRLSSHHHLFSLDPGVGKTTMVKHFLDQLIRSDHHEGVSAVVFLSRLDEVGKRIRDLQGLGLRDHVGVFVGKEAGEQRFTKLGCVEPHKARVLITTQQMLTQRCRGRRFAKTSAFHYQGAPRPVRIWDESFMPGEEFSMSSDDLASLLVPARDRSEALATAVDDLRDVLRDATVNKRLHVSAMSGLSAQEAQAALYGISVDTNQAENVQTAARNLRDIAEMSPLVHHDSRNDGVKIMLDYRDTIPSDLAPMVILDASGRCRHTYKLMEAKRGNLICHDAVTKDYSNLEIGVWAIGGGRSSFAQDSESERHRGIAQTISKRPDEEWLVIHHKDRERAQPFRDQLRDFLSDEVLSRVSFLHWGDHHGTNDYAHIENVVLAGTFFLPDKVYEGRARLAAGLCDEDKLHPNVKQVVKEGEHMHGILQALCRASVRGVDAEGRCRPCRAYVIASNQSGIAKLLPDLFPGCTVSAWEPFPQQMTSNVEKVIDLIDWLLKHEADLWDFIPFSWLRDELDFKDKANFRKTVLKRDCFSSAIAERGLEVAEAQVDGRIQKGLRFIFPDDDDCAT</sequence>
<protein>
    <recommendedName>
        <fullName evidence="3">Helicase/UvrB N-terminal domain-containing protein</fullName>
    </recommendedName>
</protein>
<accession>A0A3D9BZM8</accession>
<evidence type="ECO:0000313" key="1">
    <source>
        <dbReference type="EMBL" id="REC58985.1"/>
    </source>
</evidence>
<dbReference type="InterPro" id="IPR027417">
    <property type="entry name" value="P-loop_NTPase"/>
</dbReference>
<proteinExistence type="predicted"/>
<dbReference type="EMBL" id="QOHR01000001">
    <property type="protein sequence ID" value="REC58985.1"/>
    <property type="molecule type" value="Genomic_DNA"/>
</dbReference>
<organism evidence="1 2">
    <name type="scientific">Rhodosalinus sediminis</name>
    <dbReference type="NCBI Taxonomy" id="1940533"/>
    <lineage>
        <taxon>Bacteria</taxon>
        <taxon>Pseudomonadati</taxon>
        <taxon>Pseudomonadota</taxon>
        <taxon>Alphaproteobacteria</taxon>
        <taxon>Rhodobacterales</taxon>
        <taxon>Paracoccaceae</taxon>
        <taxon>Rhodosalinus</taxon>
    </lineage>
</organism>
<evidence type="ECO:0000313" key="2">
    <source>
        <dbReference type="Proteomes" id="UP000257131"/>
    </source>
</evidence>
<name>A0A3D9BZM8_9RHOB</name>